<evidence type="ECO:0008006" key="3">
    <source>
        <dbReference type="Google" id="ProtNLM"/>
    </source>
</evidence>
<organism evidence="1 2">
    <name type="scientific">Hymenobacter ruricola</name>
    <dbReference type="NCBI Taxonomy" id="2791023"/>
    <lineage>
        <taxon>Bacteria</taxon>
        <taxon>Pseudomonadati</taxon>
        <taxon>Bacteroidota</taxon>
        <taxon>Cytophagia</taxon>
        <taxon>Cytophagales</taxon>
        <taxon>Hymenobacteraceae</taxon>
        <taxon>Hymenobacter</taxon>
    </lineage>
</organism>
<reference evidence="1 2" key="1">
    <citation type="submission" date="2020-11" db="EMBL/GenBank/DDBJ databases">
        <authorList>
            <person name="Kim M.K."/>
        </authorList>
    </citation>
    <scope>NUCLEOTIDE SEQUENCE [LARGE SCALE GENOMIC DNA]</scope>
    <source>
        <strain evidence="1 2">BT662</strain>
    </source>
</reference>
<protein>
    <recommendedName>
        <fullName evidence="3">T9SS type A sorting domain-containing protein</fullName>
    </recommendedName>
</protein>
<dbReference type="Proteomes" id="UP000618931">
    <property type="component" value="Unassembled WGS sequence"/>
</dbReference>
<evidence type="ECO:0000313" key="1">
    <source>
        <dbReference type="EMBL" id="MBF9219691.1"/>
    </source>
</evidence>
<keyword evidence="2" id="KW-1185">Reference proteome</keyword>
<gene>
    <name evidence="1" type="ORF">I2H31_01130</name>
</gene>
<dbReference type="EMBL" id="JADQDM010000001">
    <property type="protein sequence ID" value="MBF9219691.1"/>
    <property type="molecule type" value="Genomic_DNA"/>
</dbReference>
<evidence type="ECO:0000313" key="2">
    <source>
        <dbReference type="Proteomes" id="UP000618931"/>
    </source>
</evidence>
<sequence length="154" mass="16208">MRFTGGGRLVSDTMLFRAGDNYARSTLLAPNGRGLVFSGYTTAGPHGGADLTLARYDGFRPLASRPEAGQLAPLTAYPNPVGGPAARATVPLPAATPGGQLVLYNGLGRRLGAQAVAPSARQTTVELGARPPGLHLLRYEQADGRRFLVRLLRE</sequence>
<comment type="caution">
    <text evidence="1">The sequence shown here is derived from an EMBL/GenBank/DDBJ whole genome shotgun (WGS) entry which is preliminary data.</text>
</comment>
<proteinExistence type="predicted"/>
<name>A0ABS0HYA6_9BACT</name>
<accession>A0ABS0HYA6</accession>